<evidence type="ECO:0000256" key="5">
    <source>
        <dbReference type="ARBA" id="ARBA00022679"/>
    </source>
</evidence>
<dbReference type="GO" id="GO:0006281">
    <property type="term" value="P:DNA repair"/>
    <property type="evidence" value="ECO:0007669"/>
    <property type="project" value="UniProtKB-KW"/>
</dbReference>
<keyword evidence="6" id="KW-0227">DNA damage</keyword>
<evidence type="ECO:0000256" key="8">
    <source>
        <dbReference type="ARBA" id="ARBA00049348"/>
    </source>
</evidence>
<dbReference type="CDD" id="cd06445">
    <property type="entry name" value="ATase"/>
    <property type="match status" value="1"/>
</dbReference>
<dbReference type="EC" id="2.1.1.63" evidence="3"/>
<evidence type="ECO:0000256" key="1">
    <source>
        <dbReference type="ARBA" id="ARBA00001286"/>
    </source>
</evidence>
<dbReference type="Pfam" id="PF01035">
    <property type="entry name" value="DNA_binding_1"/>
    <property type="match status" value="1"/>
</dbReference>
<dbReference type="NCBIfam" id="TIGR00589">
    <property type="entry name" value="ogt"/>
    <property type="match status" value="1"/>
</dbReference>
<keyword evidence="11" id="KW-1185">Reference proteome</keyword>
<protein>
    <recommendedName>
        <fullName evidence="3">methylated-DNA--[protein]-cysteine S-methyltransferase</fullName>
        <ecNumber evidence="3">2.1.1.63</ecNumber>
    </recommendedName>
</protein>
<dbReference type="EMBL" id="BONR01000001">
    <property type="protein sequence ID" value="GIG53937.1"/>
    <property type="molecule type" value="Genomic_DNA"/>
</dbReference>
<dbReference type="Proteomes" id="UP000652354">
    <property type="component" value="Unassembled WGS sequence"/>
</dbReference>
<dbReference type="InterPro" id="IPR001497">
    <property type="entry name" value="MethylDNA_cys_MeTrfase_AS"/>
</dbReference>
<dbReference type="PANTHER" id="PTHR10815">
    <property type="entry name" value="METHYLATED-DNA--PROTEIN-CYSTEINE METHYLTRANSFERASE"/>
    <property type="match status" value="1"/>
</dbReference>
<dbReference type="GO" id="GO:0032259">
    <property type="term" value="P:methylation"/>
    <property type="evidence" value="ECO:0007669"/>
    <property type="project" value="UniProtKB-KW"/>
</dbReference>
<dbReference type="InterPro" id="IPR036217">
    <property type="entry name" value="MethylDNA_cys_MeTrfase_DNAb"/>
</dbReference>
<feature type="domain" description="Methylated-DNA-[protein]-cysteine S-methyltransferase DNA binding" evidence="9">
    <location>
        <begin position="87"/>
        <end position="168"/>
    </location>
</feature>
<keyword evidence="7" id="KW-0234">DNA repair</keyword>
<dbReference type="PANTHER" id="PTHR10815:SF13">
    <property type="entry name" value="METHYLATED-DNA--PROTEIN-CYSTEINE METHYLTRANSFERASE"/>
    <property type="match status" value="1"/>
</dbReference>
<dbReference type="AlphaFoldDB" id="A0A919UFP7"/>
<evidence type="ECO:0000313" key="11">
    <source>
        <dbReference type="Proteomes" id="UP000652354"/>
    </source>
</evidence>
<dbReference type="GO" id="GO:0003908">
    <property type="term" value="F:methylated-DNA-[protein]-cysteine S-methyltransferase activity"/>
    <property type="evidence" value="ECO:0007669"/>
    <property type="project" value="UniProtKB-EC"/>
</dbReference>
<dbReference type="SUPFAM" id="SSF46767">
    <property type="entry name" value="Methylated DNA-protein cysteine methyltransferase, C-terminal domain"/>
    <property type="match status" value="1"/>
</dbReference>
<gene>
    <name evidence="10" type="ORF">Dac01nite_06890</name>
</gene>
<evidence type="ECO:0000259" key="9">
    <source>
        <dbReference type="Pfam" id="PF01035"/>
    </source>
</evidence>
<evidence type="ECO:0000256" key="4">
    <source>
        <dbReference type="ARBA" id="ARBA00022603"/>
    </source>
</evidence>
<evidence type="ECO:0000256" key="7">
    <source>
        <dbReference type="ARBA" id="ARBA00023204"/>
    </source>
</evidence>
<organism evidence="10 11">
    <name type="scientific">Demequina activiva</name>
    <dbReference type="NCBI Taxonomy" id="1582364"/>
    <lineage>
        <taxon>Bacteria</taxon>
        <taxon>Bacillati</taxon>
        <taxon>Actinomycetota</taxon>
        <taxon>Actinomycetes</taxon>
        <taxon>Micrococcales</taxon>
        <taxon>Demequinaceae</taxon>
        <taxon>Demequina</taxon>
    </lineage>
</organism>
<evidence type="ECO:0000256" key="2">
    <source>
        <dbReference type="ARBA" id="ARBA00008711"/>
    </source>
</evidence>
<evidence type="ECO:0000256" key="3">
    <source>
        <dbReference type="ARBA" id="ARBA00011918"/>
    </source>
</evidence>
<dbReference type="InterPro" id="IPR036388">
    <property type="entry name" value="WH-like_DNA-bd_sf"/>
</dbReference>
<accession>A0A919UFP7</accession>
<comment type="caution">
    <text evidence="10">The sequence shown here is derived from an EMBL/GenBank/DDBJ whole genome shotgun (WGS) entry which is preliminary data.</text>
</comment>
<evidence type="ECO:0000313" key="10">
    <source>
        <dbReference type="EMBL" id="GIG53937.1"/>
    </source>
</evidence>
<comment type="catalytic activity">
    <reaction evidence="1">
        <text>a 4-O-methyl-thymidine in DNA + L-cysteinyl-[protein] = a thymidine in DNA + S-methyl-L-cysteinyl-[protein]</text>
        <dbReference type="Rhea" id="RHEA:53428"/>
        <dbReference type="Rhea" id="RHEA-COMP:10131"/>
        <dbReference type="Rhea" id="RHEA-COMP:10132"/>
        <dbReference type="Rhea" id="RHEA-COMP:13555"/>
        <dbReference type="Rhea" id="RHEA-COMP:13556"/>
        <dbReference type="ChEBI" id="CHEBI:29950"/>
        <dbReference type="ChEBI" id="CHEBI:82612"/>
        <dbReference type="ChEBI" id="CHEBI:137386"/>
        <dbReference type="ChEBI" id="CHEBI:137387"/>
        <dbReference type="EC" id="2.1.1.63"/>
    </reaction>
</comment>
<evidence type="ECO:0000256" key="6">
    <source>
        <dbReference type="ARBA" id="ARBA00022763"/>
    </source>
</evidence>
<comment type="similarity">
    <text evidence="2">Belongs to the MGMT family.</text>
</comment>
<comment type="catalytic activity">
    <reaction evidence="8">
        <text>a 6-O-methyl-2'-deoxyguanosine in DNA + L-cysteinyl-[protein] = S-methyl-L-cysteinyl-[protein] + a 2'-deoxyguanosine in DNA</text>
        <dbReference type="Rhea" id="RHEA:24000"/>
        <dbReference type="Rhea" id="RHEA-COMP:10131"/>
        <dbReference type="Rhea" id="RHEA-COMP:10132"/>
        <dbReference type="Rhea" id="RHEA-COMP:11367"/>
        <dbReference type="Rhea" id="RHEA-COMP:11368"/>
        <dbReference type="ChEBI" id="CHEBI:29950"/>
        <dbReference type="ChEBI" id="CHEBI:82612"/>
        <dbReference type="ChEBI" id="CHEBI:85445"/>
        <dbReference type="ChEBI" id="CHEBI:85448"/>
        <dbReference type="EC" id="2.1.1.63"/>
    </reaction>
</comment>
<keyword evidence="5" id="KW-0808">Transferase</keyword>
<reference evidence="10" key="1">
    <citation type="submission" date="2021-01" db="EMBL/GenBank/DDBJ databases">
        <title>Whole genome shotgun sequence of Demequina activiva NBRC 110675.</title>
        <authorList>
            <person name="Komaki H."/>
            <person name="Tamura T."/>
        </authorList>
    </citation>
    <scope>NUCLEOTIDE SEQUENCE</scope>
    <source>
        <strain evidence="10">NBRC 110675</strain>
    </source>
</reference>
<dbReference type="FunFam" id="1.10.10.10:FF:000214">
    <property type="entry name" value="Methylated-DNA--protein-cysteine methyltransferase"/>
    <property type="match status" value="1"/>
</dbReference>
<proteinExistence type="inferred from homology"/>
<keyword evidence="4 10" id="KW-0489">Methyltransferase</keyword>
<name>A0A919UFP7_9MICO</name>
<dbReference type="RefSeq" id="WP_239066477.1">
    <property type="nucleotide sequence ID" value="NZ_BONR01000001.1"/>
</dbReference>
<dbReference type="InterPro" id="IPR014048">
    <property type="entry name" value="MethylDNA_cys_MeTrfase_DNA-bd"/>
</dbReference>
<dbReference type="PROSITE" id="PS00374">
    <property type="entry name" value="MGMT"/>
    <property type="match status" value="1"/>
</dbReference>
<sequence>MPPATLSAMGFDTPFGELNVLATTADATVRAAGFSPLREVVAQLPRELVHADMTDAPVASIAEAVESWLADGGDAITTVPVALMGSPFFVEVWEHLRTVPAGEVVSYQELAQMAGRPRAMRAAGTACARNAVGLFVPCHRVIASGGRLGSYGFGGPGIKAALLAHEGVRVTDAPITEGSRVALVGSDG</sequence>
<dbReference type="Gene3D" id="1.10.10.10">
    <property type="entry name" value="Winged helix-like DNA-binding domain superfamily/Winged helix DNA-binding domain"/>
    <property type="match status" value="1"/>
</dbReference>